<dbReference type="PANTHER" id="PTHR43226">
    <property type="entry name" value="XAA-PRO AMINOPEPTIDASE 3"/>
    <property type="match status" value="1"/>
</dbReference>
<gene>
    <name evidence="7 10" type="primary">pepQ</name>
    <name evidence="10" type="ORF">NEJAP_2722</name>
</gene>
<evidence type="ECO:0000256" key="6">
    <source>
        <dbReference type="ARBA" id="ARBA00023211"/>
    </source>
</evidence>
<dbReference type="Gene3D" id="3.40.350.10">
    <property type="entry name" value="Creatinase/prolidase N-terminal domain"/>
    <property type="match status" value="1"/>
</dbReference>
<evidence type="ECO:0000256" key="1">
    <source>
        <dbReference type="ARBA" id="ARBA00022670"/>
    </source>
</evidence>
<comment type="catalytic activity">
    <reaction evidence="7">
        <text>Xaa-L-Pro dipeptide + H2O = an L-alpha-amino acid + L-proline</text>
        <dbReference type="Rhea" id="RHEA:76407"/>
        <dbReference type="ChEBI" id="CHEBI:15377"/>
        <dbReference type="ChEBI" id="CHEBI:59869"/>
        <dbReference type="ChEBI" id="CHEBI:60039"/>
        <dbReference type="ChEBI" id="CHEBI:195196"/>
        <dbReference type="EC" id="3.4.13.9"/>
    </reaction>
</comment>
<evidence type="ECO:0000256" key="7">
    <source>
        <dbReference type="HAMAP-Rule" id="MF_01279"/>
    </source>
</evidence>
<evidence type="ECO:0000313" key="11">
    <source>
        <dbReference type="Proteomes" id="UP000595332"/>
    </source>
</evidence>
<dbReference type="HAMAP" id="MF_01279">
    <property type="entry name" value="X_Pro_dipeptid"/>
    <property type="match status" value="1"/>
</dbReference>
<dbReference type="PANTHER" id="PTHR43226:SF8">
    <property type="entry name" value="XAA-PRO DIPEPTIDASE"/>
    <property type="match status" value="1"/>
</dbReference>
<keyword evidence="11" id="KW-1185">Reference proteome</keyword>
<dbReference type="EMBL" id="AP014546">
    <property type="protein sequence ID" value="BBB30665.1"/>
    <property type="molecule type" value="Genomic_DNA"/>
</dbReference>
<sequence length="439" mass="50027">MEALFKDHLAILVQRCAALFEQEQLDAMLIHSGSTKNYFLDDYAPAFKPNPHFVQWMPFLTEHPECWVLIKPGCKPSLYIYSPDDFWHMTATEPTDFWSELFDIHLYTDQANRLKQINVNGDIALISENNIELPQLKIKHNPESLMHALHYQRAEKTAWEQRCIREANRIAIKGHRFTRRGFFEGLSEFELHQGYLSATTHLERELPYSNIVGLNEHAAVLHYQHKDRIAPSQHHTLLVDAGAVCHGYVADITRTVSQGNQDFQALLAAMDQAQLALVETIKPGISFLTLHEDMHQKLFSILSNAEIIKREVVLSPVERLSITRAFYPHGLGHLLGIQVHDIGGWQQNSKGLMQAPPEQHPFLRLTRTLTENMVVTVEPGLYFIPLLLDQLKSTPLACHINWGLVNELTPWGGIRIEDNVCVTSTGVQNYTRDALNGLN</sequence>
<dbReference type="InterPro" id="IPR052433">
    <property type="entry name" value="X-Pro_dipept-like"/>
</dbReference>
<feature type="binding site" evidence="7">
    <location>
        <position position="378"/>
    </location>
    <ligand>
        <name>Mn(2+)</name>
        <dbReference type="ChEBI" id="CHEBI:29035"/>
        <label>1</label>
    </ligand>
</feature>
<keyword evidence="1 7" id="KW-0645">Protease</keyword>
<dbReference type="NCBIfam" id="NF010133">
    <property type="entry name" value="PRK13607.1"/>
    <property type="match status" value="1"/>
</dbReference>
<evidence type="ECO:0000259" key="9">
    <source>
        <dbReference type="Pfam" id="PF21216"/>
    </source>
</evidence>
<keyword evidence="5 7" id="KW-0482">Metalloprotease</keyword>
<feature type="binding site" evidence="7">
    <location>
        <position position="333"/>
    </location>
    <ligand>
        <name>Mn(2+)</name>
        <dbReference type="ChEBI" id="CHEBI:29035"/>
        <label>1</label>
    </ligand>
</feature>
<feature type="binding site" evidence="7">
    <location>
        <position position="251"/>
    </location>
    <ligand>
        <name>Mn(2+)</name>
        <dbReference type="ChEBI" id="CHEBI:29035"/>
        <label>2</label>
    </ligand>
</feature>
<accession>A0A7R6PUE0</accession>
<dbReference type="EC" id="3.4.13.9" evidence="7"/>
<dbReference type="InterPro" id="IPR036005">
    <property type="entry name" value="Creatinase/aminopeptidase-like"/>
</dbReference>
<dbReference type="InterPro" id="IPR029149">
    <property type="entry name" value="Creatin/AminoP/Spt16_N"/>
</dbReference>
<dbReference type="Pfam" id="PF00557">
    <property type="entry name" value="Peptidase_M24"/>
    <property type="match status" value="1"/>
</dbReference>
<evidence type="ECO:0000259" key="8">
    <source>
        <dbReference type="Pfam" id="PF00557"/>
    </source>
</evidence>
<dbReference type="GO" id="GO:0016795">
    <property type="term" value="F:phosphoric triester hydrolase activity"/>
    <property type="evidence" value="ECO:0007669"/>
    <property type="project" value="InterPro"/>
</dbReference>
<dbReference type="Proteomes" id="UP000595332">
    <property type="component" value="Chromosome"/>
</dbReference>
<feature type="binding site" evidence="7">
    <location>
        <position position="251"/>
    </location>
    <ligand>
        <name>Mn(2+)</name>
        <dbReference type="ChEBI" id="CHEBI:29035"/>
        <label>1</label>
    </ligand>
</feature>
<organism evidence="10 11">
    <name type="scientific">Neptunomonas japonica JAMM 1380</name>
    <dbReference type="NCBI Taxonomy" id="1441457"/>
    <lineage>
        <taxon>Bacteria</taxon>
        <taxon>Pseudomonadati</taxon>
        <taxon>Pseudomonadota</taxon>
        <taxon>Gammaproteobacteria</taxon>
        <taxon>Oceanospirillales</taxon>
        <taxon>Oceanospirillaceae</taxon>
        <taxon>Neptunomonas</taxon>
    </lineage>
</organism>
<evidence type="ECO:0000256" key="3">
    <source>
        <dbReference type="ARBA" id="ARBA00022801"/>
    </source>
</evidence>
<evidence type="ECO:0000313" key="10">
    <source>
        <dbReference type="EMBL" id="BBB30665.1"/>
    </source>
</evidence>
<evidence type="ECO:0000256" key="5">
    <source>
        <dbReference type="ARBA" id="ARBA00023049"/>
    </source>
</evidence>
<feature type="binding site" evidence="7">
    <location>
        <position position="417"/>
    </location>
    <ligand>
        <name>Mn(2+)</name>
        <dbReference type="ChEBI" id="CHEBI:29035"/>
        <label>1</label>
    </ligand>
</feature>
<dbReference type="PROSITE" id="PS00491">
    <property type="entry name" value="PROLINE_PEPTIDASE"/>
    <property type="match status" value="1"/>
</dbReference>
<dbReference type="InterPro" id="IPR001131">
    <property type="entry name" value="Peptidase_M24B_aminopep-P_CS"/>
</dbReference>
<dbReference type="Pfam" id="PF21216">
    <property type="entry name" value="PepQ_N"/>
    <property type="match status" value="1"/>
</dbReference>
<reference evidence="10 11" key="1">
    <citation type="journal article" date="2008" name="Int. J. Syst. Evol. Microbiol.">
        <title>Neptunomonas japonica sp. nov., an Osedax japonicus symbiont-like bacterium isolated from sediment adjacent to sperm whale carcasses off Kagoshima, Japan.</title>
        <authorList>
            <person name="Miyazaki M."/>
            <person name="Nogi Y."/>
            <person name="Fujiwara Y."/>
            <person name="Kawato M."/>
            <person name="Kubokawa K."/>
            <person name="Horikoshi K."/>
        </authorList>
    </citation>
    <scope>NUCLEOTIDE SEQUENCE [LARGE SCALE GENOMIC DNA]</scope>
    <source>
        <strain evidence="10 11">JAMM 1380</strain>
    </source>
</reference>
<dbReference type="GO" id="GO:0102009">
    <property type="term" value="F:proline dipeptidase activity"/>
    <property type="evidence" value="ECO:0007669"/>
    <property type="project" value="UniProtKB-EC"/>
</dbReference>
<comment type="similarity">
    <text evidence="7">Belongs to the peptidase M24B family. Bacterial-type prolidase subfamily.</text>
</comment>
<dbReference type="InterPro" id="IPR000994">
    <property type="entry name" value="Pept_M24"/>
</dbReference>
<comment type="function">
    <text evidence="7">Splits dipeptides with a prolyl residue in the C-terminal position.</text>
</comment>
<keyword evidence="3 7" id="KW-0378">Hydrolase</keyword>
<feature type="binding site" evidence="7">
    <location>
        <position position="417"/>
    </location>
    <ligand>
        <name>Mn(2+)</name>
        <dbReference type="ChEBI" id="CHEBI:29035"/>
        <label>2</label>
    </ligand>
</feature>
<keyword evidence="6 7" id="KW-0464">Manganese</keyword>
<evidence type="ECO:0000256" key="4">
    <source>
        <dbReference type="ARBA" id="ARBA00022997"/>
    </source>
</evidence>
<keyword evidence="2 7" id="KW-0479">Metal-binding</keyword>
<feature type="binding site" evidence="7">
    <location>
        <position position="240"/>
    </location>
    <ligand>
        <name>Mn(2+)</name>
        <dbReference type="ChEBI" id="CHEBI:29035"/>
        <label>2</label>
    </ligand>
</feature>
<dbReference type="InterPro" id="IPR022846">
    <property type="entry name" value="X_Pro_dipept"/>
</dbReference>
<keyword evidence="4 7" id="KW-0224">Dipeptidase</keyword>
<dbReference type="Gene3D" id="3.90.230.10">
    <property type="entry name" value="Creatinase/methionine aminopeptidase superfamily"/>
    <property type="match status" value="1"/>
</dbReference>
<dbReference type="GO" id="GO:0046872">
    <property type="term" value="F:metal ion binding"/>
    <property type="evidence" value="ECO:0007669"/>
    <property type="project" value="UniProtKB-KW"/>
</dbReference>
<dbReference type="GO" id="GO:0005829">
    <property type="term" value="C:cytosol"/>
    <property type="evidence" value="ECO:0007669"/>
    <property type="project" value="TreeGrafter"/>
</dbReference>
<protein>
    <recommendedName>
        <fullName evidence="7">Xaa-Pro dipeptidase</fullName>
        <shortName evidence="7">X-Pro dipeptidase</shortName>
        <ecNumber evidence="7">3.4.13.9</ecNumber>
    </recommendedName>
    <alternativeName>
        <fullName evidence="7">Imidodipeptidase</fullName>
    </alternativeName>
    <alternativeName>
        <fullName evidence="7">Proline dipeptidase</fullName>
        <shortName evidence="7">Prolidase</shortName>
    </alternativeName>
</protein>
<proteinExistence type="inferred from homology"/>
<evidence type="ECO:0000256" key="2">
    <source>
        <dbReference type="ARBA" id="ARBA00022723"/>
    </source>
</evidence>
<dbReference type="GO" id="GO:0004177">
    <property type="term" value="F:aminopeptidase activity"/>
    <property type="evidence" value="ECO:0007669"/>
    <property type="project" value="TreeGrafter"/>
</dbReference>
<comment type="cofactor">
    <cofactor evidence="7">
        <name>Mn(2+)</name>
        <dbReference type="ChEBI" id="CHEBI:29035"/>
    </cofactor>
    <text evidence="7">Binds 2 manganese ions per subunit.</text>
</comment>
<dbReference type="AlphaFoldDB" id="A0A7R6PUE0"/>
<dbReference type="RefSeq" id="WP_201347829.1">
    <property type="nucleotide sequence ID" value="NZ_AP014546.1"/>
</dbReference>
<dbReference type="GO" id="GO:0006508">
    <property type="term" value="P:proteolysis"/>
    <property type="evidence" value="ECO:0007669"/>
    <property type="project" value="UniProtKB-KW"/>
</dbReference>
<dbReference type="SUPFAM" id="SSF55920">
    <property type="entry name" value="Creatinase/aminopeptidase"/>
    <property type="match status" value="1"/>
</dbReference>
<name>A0A7R6PUE0_9GAMM</name>
<dbReference type="KEGG" id="njp:NEJAP_2722"/>
<dbReference type="InterPro" id="IPR048819">
    <property type="entry name" value="PepQ_N"/>
</dbReference>
<feature type="domain" description="Xaa-Pro dipeptidase N-terminal" evidence="9">
    <location>
        <begin position="4"/>
        <end position="151"/>
    </location>
</feature>
<dbReference type="GO" id="GO:0008235">
    <property type="term" value="F:metalloexopeptidase activity"/>
    <property type="evidence" value="ECO:0007669"/>
    <property type="project" value="UniProtKB-UniRule"/>
</dbReference>
<feature type="domain" description="Peptidase M24" evidence="8">
    <location>
        <begin position="163"/>
        <end position="423"/>
    </location>
</feature>